<gene>
    <name evidence="1" type="ORF">SAMN05720469_11331</name>
</gene>
<proteinExistence type="predicted"/>
<keyword evidence="2" id="KW-1185">Reference proteome</keyword>
<sequence>MILKSEQIGMGTGVHQGQGEYSVVFTVTQKPIRPNVQLSRSSKTPRQLMVAKFLVKRNIVTKFFDNILKFLYRKPPLFTTFIGFLETVRPDNFVNHLSKSAHISSMFVYRLVFGLASKALASSMASVNSFEYLGYSTLKGRPRCNTNCRKKSETACDMERPRPLSNAVACLFNSESIRKFFAMVLILPNVNYLLYKRKRLIVESCGLTLFGYIFYSSATIL</sequence>
<dbReference type="Proteomes" id="UP000184275">
    <property type="component" value="Unassembled WGS sequence"/>
</dbReference>
<name>A0A1M6UAV6_9BACT</name>
<evidence type="ECO:0000313" key="1">
    <source>
        <dbReference type="EMBL" id="SHK66395.1"/>
    </source>
</evidence>
<reference evidence="2" key="1">
    <citation type="submission" date="2016-11" db="EMBL/GenBank/DDBJ databases">
        <authorList>
            <person name="Varghese N."/>
            <person name="Submissions S."/>
        </authorList>
    </citation>
    <scope>NUCLEOTIDE SEQUENCE [LARGE SCALE GENOMIC DNA]</scope>
    <source>
        <strain evidence="2">UWOS</strain>
    </source>
</reference>
<protein>
    <submittedName>
        <fullName evidence="1">Uncharacterized protein</fullName>
    </submittedName>
</protein>
<evidence type="ECO:0000313" key="2">
    <source>
        <dbReference type="Proteomes" id="UP000184275"/>
    </source>
</evidence>
<dbReference type="EMBL" id="FRAW01000013">
    <property type="protein sequence ID" value="SHK66395.1"/>
    <property type="molecule type" value="Genomic_DNA"/>
</dbReference>
<organism evidence="1 2">
    <name type="scientific">Fibrobacter intestinalis</name>
    <dbReference type="NCBI Taxonomy" id="28122"/>
    <lineage>
        <taxon>Bacteria</taxon>
        <taxon>Pseudomonadati</taxon>
        <taxon>Fibrobacterota</taxon>
        <taxon>Fibrobacteria</taxon>
        <taxon>Fibrobacterales</taxon>
        <taxon>Fibrobacteraceae</taxon>
        <taxon>Fibrobacter</taxon>
    </lineage>
</organism>
<accession>A0A1M6UAV6</accession>
<dbReference type="AlphaFoldDB" id="A0A1M6UAV6"/>